<reference evidence="2" key="1">
    <citation type="submission" date="2012-02" db="EMBL/GenBank/DDBJ databases">
        <title>Complete genome sequence of Rickettsia parkeri strain Portsmouth.</title>
        <authorList>
            <person name="Johnson S.L."/>
            <person name="Munk A.C."/>
            <person name="Han S."/>
            <person name="Bruce D.C."/>
            <person name="Dasch G.A."/>
        </authorList>
    </citation>
    <scope>NUCLEOTIDE SEQUENCE [LARGE SCALE GENOMIC DNA]</scope>
    <source>
        <strain evidence="2">CA410</strain>
    </source>
</reference>
<evidence type="ECO:0000313" key="2">
    <source>
        <dbReference type="Proteomes" id="UP000007878"/>
    </source>
</evidence>
<protein>
    <submittedName>
        <fullName evidence="1">Uncharacterized protein</fullName>
    </submittedName>
</protein>
<accession>A0ABM5MRP0</accession>
<sequence length="50" mass="5501">MDYFSDLFGGSGGCWEVSQEQAAFYQGLVLHLVDSLQKAVRLNKAHIVGD</sequence>
<keyword evidence="2" id="KW-1185">Reference proteome</keyword>
<dbReference type="EMBL" id="CP003304">
    <property type="protein sequence ID" value="AFB21116.1"/>
    <property type="molecule type" value="Genomic_DNA"/>
</dbReference>
<name>A0ABM5MRP0_RICCA</name>
<proteinExistence type="predicted"/>
<gene>
    <name evidence="1" type="ORF">RCA_02745</name>
</gene>
<dbReference type="Proteomes" id="UP000007878">
    <property type="component" value="Chromosome"/>
</dbReference>
<evidence type="ECO:0000313" key="1">
    <source>
        <dbReference type="EMBL" id="AFB21116.1"/>
    </source>
</evidence>
<organism evidence="1 2">
    <name type="scientific">Rickettsia canadensis str. CA410</name>
    <dbReference type="NCBI Taxonomy" id="1105107"/>
    <lineage>
        <taxon>Bacteria</taxon>
        <taxon>Pseudomonadati</taxon>
        <taxon>Pseudomonadota</taxon>
        <taxon>Alphaproteobacteria</taxon>
        <taxon>Rickettsiales</taxon>
        <taxon>Rickettsiaceae</taxon>
        <taxon>Rickettsieae</taxon>
        <taxon>Rickettsia</taxon>
        <taxon>belli group</taxon>
    </lineage>
</organism>